<dbReference type="Pfam" id="PF00933">
    <property type="entry name" value="Glyco_hydro_3"/>
    <property type="match status" value="1"/>
</dbReference>
<dbReference type="PANTHER" id="PTHR42715">
    <property type="entry name" value="BETA-GLUCOSIDASE"/>
    <property type="match status" value="1"/>
</dbReference>
<dbReference type="PANTHER" id="PTHR42715:SF10">
    <property type="entry name" value="BETA-GLUCOSIDASE"/>
    <property type="match status" value="1"/>
</dbReference>
<accession>A0A1I7MXV6</accession>
<dbReference type="RefSeq" id="WP_244542731.1">
    <property type="nucleotide sequence ID" value="NZ_FPCK01000001.1"/>
</dbReference>
<dbReference type="Pfam" id="PF01915">
    <property type="entry name" value="Glyco_hydro_3_C"/>
    <property type="match status" value="1"/>
</dbReference>
<keyword evidence="11" id="KW-1185">Reference proteome</keyword>
<evidence type="ECO:0000313" key="10">
    <source>
        <dbReference type="EMBL" id="SFV27242.1"/>
    </source>
</evidence>
<dbReference type="InterPro" id="IPR036962">
    <property type="entry name" value="Glyco_hydro_3_N_sf"/>
</dbReference>
<dbReference type="InterPro" id="IPR026891">
    <property type="entry name" value="Fn3-like"/>
</dbReference>
<dbReference type="Proteomes" id="UP000199074">
    <property type="component" value="Unassembled WGS sequence"/>
</dbReference>
<dbReference type="InterPro" id="IPR019800">
    <property type="entry name" value="Glyco_hydro_3_AS"/>
</dbReference>
<name>A0A1I7MXV6_9HYPH</name>
<dbReference type="InterPro" id="IPR002772">
    <property type="entry name" value="Glyco_hydro_3_C"/>
</dbReference>
<dbReference type="SUPFAM" id="SSF52279">
    <property type="entry name" value="Beta-D-glucan exohydrolase, C-terminal domain"/>
    <property type="match status" value="1"/>
</dbReference>
<keyword evidence="3" id="KW-0119">Carbohydrate metabolism</keyword>
<evidence type="ECO:0000256" key="7">
    <source>
        <dbReference type="ARBA" id="ARBA00032594"/>
    </source>
</evidence>
<dbReference type="AlphaFoldDB" id="A0A1I7MXV6"/>
<evidence type="ECO:0000256" key="1">
    <source>
        <dbReference type="ARBA" id="ARBA00005336"/>
    </source>
</evidence>
<dbReference type="Pfam" id="PF14310">
    <property type="entry name" value="Fn3-like"/>
    <property type="match status" value="1"/>
</dbReference>
<dbReference type="PROSITE" id="PS00775">
    <property type="entry name" value="GLYCOSYL_HYDROL_F3"/>
    <property type="match status" value="1"/>
</dbReference>
<dbReference type="InterPro" id="IPR036881">
    <property type="entry name" value="Glyco_hydro_3_C_sf"/>
</dbReference>
<gene>
    <name evidence="10" type="ORF">SAMN05216456_0230</name>
</gene>
<evidence type="ECO:0000259" key="9">
    <source>
        <dbReference type="SMART" id="SM01217"/>
    </source>
</evidence>
<dbReference type="SMART" id="SM01217">
    <property type="entry name" value="Fn3_like"/>
    <property type="match status" value="1"/>
</dbReference>
<dbReference type="Gene3D" id="3.40.50.1700">
    <property type="entry name" value="Glycoside hydrolase family 3 C-terminal domain"/>
    <property type="match status" value="1"/>
</dbReference>
<dbReference type="GO" id="GO:0005975">
    <property type="term" value="P:carbohydrate metabolic process"/>
    <property type="evidence" value="ECO:0007669"/>
    <property type="project" value="InterPro"/>
</dbReference>
<dbReference type="SUPFAM" id="SSF51445">
    <property type="entry name" value="(Trans)glycosidases"/>
    <property type="match status" value="1"/>
</dbReference>
<sequence length="791" mass="85318">MQANPDLIAGEFDTLIASMTVEEKVALVSGRHMWKTAEIARLGIPSIIMTDGTYGVRYSIDQIDGDQPGGQDFAAFLSVVNQKANGVQVAFGAINSATCFPNGSSVACSWDVGLMHEMGAALGKECQELGVGLLLGPGINIRRTPLGGRSYEYYSEDPLLTGDLAAGLINGLQGQGVGASLKHFACNNSEIERTSMDSLVEERALREIYLRGFERAIGQSNPWTVMTSYNVLNGVQAAENPWLLGDVLRDDWGYDGLVVSDWHGIKDRPASLNAGNDLDMPESGKRKQDLITAIEAGTVSAETLDLSVRRVLELVRKALINSRKGEKFDRATHHALARRIAGESIVLLKNDGVLPLDPNASLKIAVIGGGAEEPVIQGSGCATTLPTQVDAPLAEIRKLAGVNLDIRAYQGFSEDLSLAADLADEAVEAAKSADIVLIFGTTEVGYDGEGSDRRNLSLAPGQDGLIAEIARLNPRTVVVLSNPDAITMPWLDDVAAVVETFFSGQGMGGGVADVLFGAVNPSGKLTVTFPRKLGDVPGFLSYPGENRRHIYGEGIFVGYRGYDARETEPLFPFGFGLSYTDFTYSDIALDKTELRSGDSVTVSFTLTNTGARAGKEVAQLYVERSGQRHATPPRELKGFAKVALAAGESQRVTITVPVDDLRVYDTSLGCWVLDNGAIALKVGASSRDLALSAEANCVAAEGRYRPILRDTQPIFMLNNPPARRVFRQFLEARLNVSEREAEGMLEHCTNSFIGLFTTFERRFRIQFSEDDIERVLADIEQAVAEDARVQA</sequence>
<reference evidence="10 11" key="1">
    <citation type="submission" date="2016-10" db="EMBL/GenBank/DDBJ databases">
        <authorList>
            <person name="de Groot N.N."/>
        </authorList>
    </citation>
    <scope>NUCLEOTIDE SEQUENCE [LARGE SCALE GENOMIC DNA]</scope>
    <source>
        <strain evidence="10 11">IPL20</strain>
    </source>
</reference>
<dbReference type="Gene3D" id="3.20.20.300">
    <property type="entry name" value="Glycoside hydrolase, family 3, N-terminal domain"/>
    <property type="match status" value="1"/>
</dbReference>
<keyword evidence="2 8" id="KW-0378">Hydrolase</keyword>
<evidence type="ECO:0000256" key="3">
    <source>
        <dbReference type="ARBA" id="ARBA00023277"/>
    </source>
</evidence>
<evidence type="ECO:0000256" key="8">
    <source>
        <dbReference type="RuleBase" id="RU361161"/>
    </source>
</evidence>
<evidence type="ECO:0000256" key="5">
    <source>
        <dbReference type="ARBA" id="ARBA00031448"/>
    </source>
</evidence>
<evidence type="ECO:0000256" key="2">
    <source>
        <dbReference type="ARBA" id="ARBA00022801"/>
    </source>
</evidence>
<protein>
    <recommendedName>
        <fullName evidence="7">Beta-D-glucoside glucohydrolase</fullName>
    </recommendedName>
    <alternativeName>
        <fullName evidence="5">Cellobiase</fullName>
    </alternativeName>
    <alternativeName>
        <fullName evidence="6">Gentiobiase</fullName>
    </alternativeName>
</protein>
<evidence type="ECO:0000256" key="4">
    <source>
        <dbReference type="ARBA" id="ARBA00023295"/>
    </source>
</evidence>
<keyword evidence="4 8" id="KW-0326">Glycosidase</keyword>
<dbReference type="STRING" id="429728.SAMN05216456_0230"/>
<dbReference type="InterPro" id="IPR013783">
    <property type="entry name" value="Ig-like_fold"/>
</dbReference>
<dbReference type="GO" id="GO:0008422">
    <property type="term" value="F:beta-glucosidase activity"/>
    <property type="evidence" value="ECO:0007669"/>
    <property type="project" value="UniProtKB-ARBA"/>
</dbReference>
<organism evidence="10 11">
    <name type="scientific">Devosia crocina</name>
    <dbReference type="NCBI Taxonomy" id="429728"/>
    <lineage>
        <taxon>Bacteria</taxon>
        <taxon>Pseudomonadati</taxon>
        <taxon>Pseudomonadota</taxon>
        <taxon>Alphaproteobacteria</taxon>
        <taxon>Hyphomicrobiales</taxon>
        <taxon>Devosiaceae</taxon>
        <taxon>Devosia</taxon>
    </lineage>
</organism>
<dbReference type="InterPro" id="IPR050288">
    <property type="entry name" value="Cellulose_deg_GH3"/>
</dbReference>
<dbReference type="InterPro" id="IPR017853">
    <property type="entry name" value="GH"/>
</dbReference>
<feature type="domain" description="Fibronectin type III-like" evidence="9">
    <location>
        <begin position="616"/>
        <end position="686"/>
    </location>
</feature>
<dbReference type="Gene3D" id="2.60.40.10">
    <property type="entry name" value="Immunoglobulins"/>
    <property type="match status" value="1"/>
</dbReference>
<dbReference type="EMBL" id="FPCK01000001">
    <property type="protein sequence ID" value="SFV27242.1"/>
    <property type="molecule type" value="Genomic_DNA"/>
</dbReference>
<evidence type="ECO:0000256" key="6">
    <source>
        <dbReference type="ARBA" id="ARBA00032194"/>
    </source>
</evidence>
<comment type="similarity">
    <text evidence="1 8">Belongs to the glycosyl hydrolase 3 family.</text>
</comment>
<proteinExistence type="inferred from homology"/>
<dbReference type="PRINTS" id="PR00133">
    <property type="entry name" value="GLHYDRLASE3"/>
</dbReference>
<evidence type="ECO:0000313" key="11">
    <source>
        <dbReference type="Proteomes" id="UP000199074"/>
    </source>
</evidence>
<dbReference type="FunFam" id="2.60.40.10:FF:000495">
    <property type="entry name" value="Periplasmic beta-glucosidase"/>
    <property type="match status" value="1"/>
</dbReference>
<dbReference type="InterPro" id="IPR001764">
    <property type="entry name" value="Glyco_hydro_3_N"/>
</dbReference>